<keyword evidence="9" id="KW-0966">Cell projection</keyword>
<dbReference type="PANTHER" id="PTHR30033:SF2">
    <property type="entry name" value="FLAGELLAR HOOK PROTEIN"/>
    <property type="match status" value="1"/>
</dbReference>
<feature type="domain" description="Flagellar basal body rod protein N-terminal" evidence="7">
    <location>
        <begin position="5"/>
        <end position="35"/>
    </location>
</feature>
<protein>
    <recommendedName>
        <fullName evidence="4">Flagellar hook-associated protein 1</fullName>
    </recommendedName>
</protein>
<dbReference type="InterPro" id="IPR053927">
    <property type="entry name" value="FlgK_helical"/>
</dbReference>
<keyword evidence="9" id="KW-0282">Flagellum</keyword>
<dbReference type="GO" id="GO:0044780">
    <property type="term" value="P:bacterial-type flagellum assembly"/>
    <property type="evidence" value="ECO:0007669"/>
    <property type="project" value="InterPro"/>
</dbReference>
<keyword evidence="10" id="KW-1185">Reference proteome</keyword>
<dbReference type="PANTHER" id="PTHR30033">
    <property type="entry name" value="FLAGELLAR HOOK-ASSOCIATED PROTEIN 1"/>
    <property type="match status" value="1"/>
</dbReference>
<evidence type="ECO:0000256" key="6">
    <source>
        <dbReference type="ARBA" id="ARBA00023143"/>
    </source>
</evidence>
<evidence type="ECO:0000313" key="9">
    <source>
        <dbReference type="EMBL" id="NEX45254.1"/>
    </source>
</evidence>
<reference evidence="9 10" key="1">
    <citation type="submission" date="2020-02" db="EMBL/GenBank/DDBJ databases">
        <title>Rhodobacter algicola sp. nov., isolated from microalga culture.</title>
        <authorList>
            <person name="Park C.-Y."/>
        </authorList>
    </citation>
    <scope>NUCLEOTIDE SEQUENCE [LARGE SCALE GENOMIC DNA]</scope>
    <source>
        <strain evidence="9 10">ETT8</strain>
    </source>
</reference>
<evidence type="ECO:0000256" key="2">
    <source>
        <dbReference type="ARBA" id="ARBA00004613"/>
    </source>
</evidence>
<keyword evidence="6" id="KW-0975">Bacterial flagellum</keyword>
<accession>A0A6B3RGR9</accession>
<dbReference type="Pfam" id="PF22638">
    <property type="entry name" value="FlgK_D1"/>
    <property type="match status" value="1"/>
</dbReference>
<dbReference type="Pfam" id="PF00460">
    <property type="entry name" value="Flg_bb_rod"/>
    <property type="match status" value="1"/>
</dbReference>
<dbReference type="GO" id="GO:0009424">
    <property type="term" value="C:bacterial-type flagellum hook"/>
    <property type="evidence" value="ECO:0007669"/>
    <property type="project" value="InterPro"/>
</dbReference>
<evidence type="ECO:0000256" key="4">
    <source>
        <dbReference type="ARBA" id="ARBA00016244"/>
    </source>
</evidence>
<evidence type="ECO:0000256" key="3">
    <source>
        <dbReference type="ARBA" id="ARBA00009677"/>
    </source>
</evidence>
<dbReference type="GO" id="GO:0005198">
    <property type="term" value="F:structural molecule activity"/>
    <property type="evidence" value="ECO:0007669"/>
    <property type="project" value="InterPro"/>
</dbReference>
<dbReference type="InterPro" id="IPR002371">
    <property type="entry name" value="FlgK"/>
</dbReference>
<keyword evidence="9" id="KW-0969">Cilium</keyword>
<name>A0A6B3RGR9_9RHOB</name>
<comment type="similarity">
    <text evidence="3">Belongs to the flagella basal body rod proteins family.</text>
</comment>
<proteinExistence type="inferred from homology"/>
<dbReference type="Proteomes" id="UP000481421">
    <property type="component" value="Unassembled WGS sequence"/>
</dbReference>
<keyword evidence="5" id="KW-0964">Secreted</keyword>
<dbReference type="EMBL" id="JAAIKE010000001">
    <property type="protein sequence ID" value="NEX45254.1"/>
    <property type="molecule type" value="Genomic_DNA"/>
</dbReference>
<evidence type="ECO:0000256" key="1">
    <source>
        <dbReference type="ARBA" id="ARBA00004117"/>
    </source>
</evidence>
<evidence type="ECO:0000313" key="10">
    <source>
        <dbReference type="Proteomes" id="UP000481421"/>
    </source>
</evidence>
<dbReference type="InterPro" id="IPR001444">
    <property type="entry name" value="Flag_bb_rod_N"/>
</dbReference>
<dbReference type="GO" id="GO:0005576">
    <property type="term" value="C:extracellular region"/>
    <property type="evidence" value="ECO:0007669"/>
    <property type="project" value="UniProtKB-SubCell"/>
</dbReference>
<evidence type="ECO:0000259" key="8">
    <source>
        <dbReference type="Pfam" id="PF22638"/>
    </source>
</evidence>
<feature type="domain" description="Flagellar hook-associated protein FlgK helical" evidence="8">
    <location>
        <begin position="97"/>
        <end position="327"/>
    </location>
</feature>
<dbReference type="GO" id="GO:0009425">
    <property type="term" value="C:bacterial-type flagellum basal body"/>
    <property type="evidence" value="ECO:0007669"/>
    <property type="project" value="UniProtKB-SubCell"/>
</dbReference>
<sequence length="1340" mass="132502">MTNILDISRSGLLAYRTALAVTAENIANVGTDGYRRRDVSTVTAGGGQSTATTLATGGQGVSVADVRRAFDDLAAERARSAAGAEAAASSHLAGARAIETLMIPGDDGIDGTLRNFFDAISRFADNPTDHVTRSLTLGAGKAAAEAISHLADGLAGVRSDLVKEAARAAQTAQTLLEDLADVSRRMGAPAAPNSTAMAAMHPLADRRDAILGELAQLLPISVTLDGQRPVVRFGSEAGPLLLEGVRSAKLSVSASDQLSLRIVAADGASRETRSIGQGQIGGLSRALGALDMTTAELDAFARTLSNGMNQLHRSGMDLLGRPGGDLFRSDGWTAQAATANAGTVQINLGTTSAETAGTAYDLMFDAPAGLWRARGPDGVELAAGADKLVLPGVVVEIAGRAAHGDRIAIVPTNGRAADLRLATTDPTRLAAASAFAATASPANAGTAGLTAVQITPPASALPNLNFGAEGEAVYLSAGAVGLIAAGSSEVTLASLGRSASTLLAPLAGAERLELAFGAGRDGFDLTGLSGAAAQAAALNTGQITSDTGKSLSALGLVASADAAGALILSRPGAGAAVPATLSGAAGTVIGLETPAEAAGAGLQVITRNGRHIAGTPLTASEITALMTSENGFLPGAVYDPSPLMPQTGAGYRGTGLDRVDVPGVQGVTVQTTALVTASASPIPSSPPRQLILSDASGASTSVELPAGASAALVASRLNGALPGFAAKASTAVELSGFAPGTVTFALAGANGSPLHVSATLSTGDASPLALAINALSGASGVRAEMSPDGARLLLVQADGHDITLSGLGSGVSNGLQVTPTSPGGLPRGPATVWTPGQIVKLGGEVAVTAVQGFTLTEGSSALLSATQTSSAVTLQTSAAGARAALTFRDVPAGAEGGLLHVLTVAGQRYETALPPGTTGADASRAVARVLRQGAPDAVLTGQPLAALPPNGSALSVTVEGAVFSLRIEDGQPVLSGPEEGRVTAHFDAQNRLVIAAANISDGKGIAVSPAPAFGFAAAGGTLTLSGQPPDPARLPATLSLRLEGETYAITLGQGGALDLPAGFPGEASRDPLTGALRLTLPAPAVGLAVSAQSATGFGGPGIAVRLDGGSLALAGDGPPLDVESSLHGSLGQSLRLTNLPPEDLVVAVTGNGLLRLSGSVTPPVAATAPQGPGALTLEIVDAASGRVALSDAITGHRVAEGTLDAGGRVTLAGLSLQLRGNPASGDRFGIVPARAGSANADIALSLAALRNADPATGSPGLTDRLNRLQGDTGLRAAGAARAQATARAAAEASEREQAAIGAVDLDTEAARLLELQQAYQASAQAAGVARALFDTLIKMF</sequence>
<dbReference type="SUPFAM" id="SSF64518">
    <property type="entry name" value="Phase 1 flagellin"/>
    <property type="match status" value="1"/>
</dbReference>
<evidence type="ECO:0000256" key="5">
    <source>
        <dbReference type="ARBA" id="ARBA00022525"/>
    </source>
</evidence>
<organism evidence="9 10">
    <name type="scientific">Pseudotabrizicola algicola</name>
    <dbReference type="NCBI Taxonomy" id="2709381"/>
    <lineage>
        <taxon>Bacteria</taxon>
        <taxon>Pseudomonadati</taxon>
        <taxon>Pseudomonadota</taxon>
        <taxon>Alphaproteobacteria</taxon>
        <taxon>Rhodobacterales</taxon>
        <taxon>Paracoccaceae</taxon>
        <taxon>Pseudotabrizicola</taxon>
    </lineage>
</organism>
<dbReference type="RefSeq" id="WP_164609262.1">
    <property type="nucleotide sequence ID" value="NZ_JAAIKE010000001.1"/>
</dbReference>
<comment type="subcellular location">
    <subcellularLocation>
        <location evidence="1">Bacterial flagellum basal body</location>
    </subcellularLocation>
    <subcellularLocation>
        <location evidence="2">Secreted</location>
    </subcellularLocation>
</comment>
<gene>
    <name evidence="9" type="ORF">G3572_03485</name>
</gene>
<comment type="caution">
    <text evidence="9">The sequence shown here is derived from an EMBL/GenBank/DDBJ whole genome shotgun (WGS) entry which is preliminary data.</text>
</comment>
<evidence type="ECO:0000259" key="7">
    <source>
        <dbReference type="Pfam" id="PF00460"/>
    </source>
</evidence>